<keyword evidence="1 6" id="KW-0732">Signal</keyword>
<dbReference type="GO" id="GO:0002250">
    <property type="term" value="P:adaptive immune response"/>
    <property type="evidence" value="ECO:0007669"/>
    <property type="project" value="UniProtKB-KW"/>
</dbReference>
<feature type="signal peptide" evidence="6">
    <location>
        <begin position="1"/>
        <end position="19"/>
    </location>
</feature>
<sequence length="128" mass="14097">MVSLSAVILLSLYIGETLEDSIKSLDSVKHVAQGGSATLSCSYSGSVRTLQWYRQGLHSEPQFLQYITTSGTKYPEHVENLSVRVLNNITRLELEISSAEMTDSAVYYCALQPTVTGNHTSLNKNLIL</sequence>
<dbReference type="Gene3D" id="2.60.40.10">
    <property type="entry name" value="Immunoglobulins"/>
    <property type="match status" value="1"/>
</dbReference>
<gene>
    <name evidence="8" type="ORF">AALO_G00004870</name>
</gene>
<dbReference type="PANTHER" id="PTHR19367:SF18">
    <property type="entry name" value="T CELL RECEPTOR ALPHA VARIABLE 16"/>
    <property type="match status" value="1"/>
</dbReference>
<dbReference type="GO" id="GO:0042101">
    <property type="term" value="C:T cell receptor complex"/>
    <property type="evidence" value="ECO:0007669"/>
    <property type="project" value="UniProtKB-KW"/>
</dbReference>
<keyword evidence="2" id="KW-1064">Adaptive immunity</keyword>
<keyword evidence="4" id="KW-0393">Immunoglobulin domain</keyword>
<reference evidence="8 9" key="1">
    <citation type="submission" date="2020-10" db="EMBL/GenBank/DDBJ databases">
        <title>Chromosome-scale genome assembly of the Allis shad, Alosa alosa.</title>
        <authorList>
            <person name="Margot Z."/>
            <person name="Christophe K."/>
            <person name="Cabau C."/>
            <person name="Louis A."/>
            <person name="Berthelot C."/>
            <person name="Parey E."/>
            <person name="Roest Crollius H."/>
            <person name="Montfort J."/>
            <person name="Robinson-Rechavi M."/>
            <person name="Bucao C."/>
            <person name="Bouchez O."/>
            <person name="Gislard M."/>
            <person name="Lluch J."/>
            <person name="Milhes M."/>
            <person name="Lampietro C."/>
            <person name="Lopez Roques C."/>
            <person name="Donnadieu C."/>
            <person name="Braasch I."/>
            <person name="Desvignes T."/>
            <person name="Postlethwait J."/>
            <person name="Bobe J."/>
            <person name="Guiguen Y."/>
        </authorList>
    </citation>
    <scope>NUCLEOTIDE SEQUENCE [LARGE SCALE GENOMIC DNA]</scope>
    <source>
        <strain evidence="8">M-15738</strain>
        <tissue evidence="8">Blood</tissue>
    </source>
</reference>
<dbReference type="SMART" id="SM00406">
    <property type="entry name" value="IGv"/>
    <property type="match status" value="1"/>
</dbReference>
<evidence type="ECO:0000256" key="1">
    <source>
        <dbReference type="ARBA" id="ARBA00022729"/>
    </source>
</evidence>
<dbReference type="Proteomes" id="UP000823561">
    <property type="component" value="Chromosome 1"/>
</dbReference>
<dbReference type="SMART" id="SM00409">
    <property type="entry name" value="IG"/>
    <property type="match status" value="1"/>
</dbReference>
<dbReference type="SUPFAM" id="SSF48726">
    <property type="entry name" value="Immunoglobulin"/>
    <property type="match status" value="1"/>
</dbReference>
<dbReference type="InterPro" id="IPR051287">
    <property type="entry name" value="TCR_variable_region"/>
</dbReference>
<evidence type="ECO:0000256" key="2">
    <source>
        <dbReference type="ARBA" id="ARBA00023130"/>
    </source>
</evidence>
<proteinExistence type="predicted"/>
<dbReference type="CDD" id="cd00099">
    <property type="entry name" value="IgV"/>
    <property type="match status" value="1"/>
</dbReference>
<evidence type="ECO:0000256" key="6">
    <source>
        <dbReference type="SAM" id="SignalP"/>
    </source>
</evidence>
<dbReference type="PANTHER" id="PTHR19367">
    <property type="entry name" value="T-CELL RECEPTOR ALPHA CHAIN V REGION"/>
    <property type="match status" value="1"/>
</dbReference>
<dbReference type="InterPro" id="IPR007110">
    <property type="entry name" value="Ig-like_dom"/>
</dbReference>
<dbReference type="InterPro" id="IPR036179">
    <property type="entry name" value="Ig-like_dom_sf"/>
</dbReference>
<keyword evidence="9" id="KW-1185">Reference proteome</keyword>
<evidence type="ECO:0000256" key="4">
    <source>
        <dbReference type="ARBA" id="ARBA00023319"/>
    </source>
</evidence>
<dbReference type="InterPro" id="IPR013106">
    <property type="entry name" value="Ig_V-set"/>
</dbReference>
<keyword evidence="5" id="KW-0391">Immunity</keyword>
<evidence type="ECO:0000313" key="9">
    <source>
        <dbReference type="Proteomes" id="UP000823561"/>
    </source>
</evidence>
<dbReference type="InterPro" id="IPR003599">
    <property type="entry name" value="Ig_sub"/>
</dbReference>
<organism evidence="8 9">
    <name type="scientific">Alosa alosa</name>
    <name type="common">allis shad</name>
    <dbReference type="NCBI Taxonomy" id="278164"/>
    <lineage>
        <taxon>Eukaryota</taxon>
        <taxon>Metazoa</taxon>
        <taxon>Chordata</taxon>
        <taxon>Craniata</taxon>
        <taxon>Vertebrata</taxon>
        <taxon>Euteleostomi</taxon>
        <taxon>Actinopterygii</taxon>
        <taxon>Neopterygii</taxon>
        <taxon>Teleostei</taxon>
        <taxon>Clupei</taxon>
        <taxon>Clupeiformes</taxon>
        <taxon>Clupeoidei</taxon>
        <taxon>Clupeidae</taxon>
        <taxon>Alosa</taxon>
    </lineage>
</organism>
<evidence type="ECO:0000313" key="8">
    <source>
        <dbReference type="EMBL" id="KAG5285567.1"/>
    </source>
</evidence>
<evidence type="ECO:0000256" key="5">
    <source>
        <dbReference type="ARBA" id="ARBA00043266"/>
    </source>
</evidence>
<feature type="chain" id="PRO_5043495995" description="Ig-like domain-containing protein" evidence="6">
    <location>
        <begin position="20"/>
        <end position="128"/>
    </location>
</feature>
<keyword evidence="5" id="KW-1279">T cell receptor</keyword>
<dbReference type="Pfam" id="PF07686">
    <property type="entry name" value="V-set"/>
    <property type="match status" value="1"/>
</dbReference>
<name>A0AAV6HI47_9TELE</name>
<keyword evidence="3" id="KW-0675">Receptor</keyword>
<accession>A0AAV6HI47</accession>
<comment type="caution">
    <text evidence="8">The sequence shown here is derived from an EMBL/GenBank/DDBJ whole genome shotgun (WGS) entry which is preliminary data.</text>
</comment>
<evidence type="ECO:0000259" key="7">
    <source>
        <dbReference type="PROSITE" id="PS50835"/>
    </source>
</evidence>
<dbReference type="InterPro" id="IPR013783">
    <property type="entry name" value="Ig-like_fold"/>
</dbReference>
<feature type="domain" description="Ig-like" evidence="7">
    <location>
        <begin position="20"/>
        <end position="123"/>
    </location>
</feature>
<protein>
    <recommendedName>
        <fullName evidence="7">Ig-like domain-containing protein</fullName>
    </recommendedName>
</protein>
<dbReference type="PROSITE" id="PS50835">
    <property type="entry name" value="IG_LIKE"/>
    <property type="match status" value="1"/>
</dbReference>
<evidence type="ECO:0000256" key="3">
    <source>
        <dbReference type="ARBA" id="ARBA00023170"/>
    </source>
</evidence>
<dbReference type="EMBL" id="JADWDJ010000001">
    <property type="protein sequence ID" value="KAG5285567.1"/>
    <property type="molecule type" value="Genomic_DNA"/>
</dbReference>
<dbReference type="AlphaFoldDB" id="A0AAV6HI47"/>